<dbReference type="PIRSF" id="PIRSF001191">
    <property type="entry name" value="Peptidase_M10A_matrix"/>
    <property type="match status" value="1"/>
</dbReference>
<dbReference type="SMART" id="SM00120">
    <property type="entry name" value="HX"/>
    <property type="match status" value="4"/>
</dbReference>
<feature type="binding site" evidence="11">
    <location>
        <position position="272"/>
    </location>
    <ligand>
        <name>Ca(2+)</name>
        <dbReference type="ChEBI" id="CHEBI:29108"/>
        <label>3</label>
    </ligand>
</feature>
<feature type="binding site" evidence="11">
    <location>
        <position position="269"/>
    </location>
    <ligand>
        <name>Ca(2+)</name>
        <dbReference type="ChEBI" id="CHEBI:29108"/>
        <label>3</label>
    </ligand>
</feature>
<feature type="binding site" evidence="11">
    <location>
        <position position="239"/>
    </location>
    <ligand>
        <name>Zn(2+)</name>
        <dbReference type="ChEBI" id="CHEBI:29105"/>
        <label>1</label>
    </ligand>
</feature>
<accession>A0A1B0CG84</accession>
<proteinExistence type="inferred from homology"/>
<keyword evidence="8" id="KW-0865">Zymogen</keyword>
<protein>
    <recommendedName>
        <fullName evidence="13">Peptidase metallopeptidase domain-containing protein</fullName>
    </recommendedName>
</protein>
<feature type="binding site" evidence="11">
    <location>
        <position position="245"/>
    </location>
    <ligand>
        <name>Ca(2+)</name>
        <dbReference type="ChEBI" id="CHEBI:29108"/>
        <label>3</label>
    </ligand>
</feature>
<evidence type="ECO:0000259" key="13">
    <source>
        <dbReference type="SMART" id="SM00235"/>
    </source>
</evidence>
<keyword evidence="3 10" id="KW-0479">Metal-binding</keyword>
<feature type="binding site" evidence="11">
    <location>
        <position position="506"/>
    </location>
    <ligand>
        <name>Ca(2+)</name>
        <dbReference type="ChEBI" id="CHEBI:29108"/>
        <label>4</label>
    </ligand>
</feature>
<name>A0A1B0CG84_LUTLO</name>
<evidence type="ECO:0000256" key="10">
    <source>
        <dbReference type="PIRSR" id="PIRSR001191-2"/>
    </source>
</evidence>
<organism evidence="14 15">
    <name type="scientific">Lutzomyia longipalpis</name>
    <name type="common">Sand fly</name>
    <dbReference type="NCBI Taxonomy" id="7200"/>
    <lineage>
        <taxon>Eukaryota</taxon>
        <taxon>Metazoa</taxon>
        <taxon>Ecdysozoa</taxon>
        <taxon>Arthropoda</taxon>
        <taxon>Hexapoda</taxon>
        <taxon>Insecta</taxon>
        <taxon>Pterygota</taxon>
        <taxon>Neoptera</taxon>
        <taxon>Endopterygota</taxon>
        <taxon>Diptera</taxon>
        <taxon>Nematocera</taxon>
        <taxon>Psychodoidea</taxon>
        <taxon>Psychodidae</taxon>
        <taxon>Lutzomyia</taxon>
        <taxon>Lutzomyia</taxon>
    </lineage>
</organism>
<keyword evidence="5" id="KW-0378">Hydrolase</keyword>
<feature type="binding site" evidence="11">
    <location>
        <position position="602"/>
    </location>
    <ligand>
        <name>Ca(2+)</name>
        <dbReference type="ChEBI" id="CHEBI:29108"/>
        <label>4</label>
    </ligand>
</feature>
<evidence type="ECO:0000256" key="7">
    <source>
        <dbReference type="ARBA" id="ARBA00023049"/>
    </source>
</evidence>
<dbReference type="SMART" id="SM00235">
    <property type="entry name" value="ZnMc"/>
    <property type="match status" value="1"/>
</dbReference>
<feature type="binding site" evidence="11">
    <location>
        <position position="457"/>
    </location>
    <ligand>
        <name>Ca(2+)</name>
        <dbReference type="ChEBI" id="CHEBI:29108"/>
        <label>4</label>
    </ligand>
</feature>
<dbReference type="GO" id="GO:0008270">
    <property type="term" value="F:zinc ion binding"/>
    <property type="evidence" value="ECO:0007669"/>
    <property type="project" value="InterPro"/>
</dbReference>
<dbReference type="EnsemblMetazoa" id="LLOJ003385-RA">
    <property type="protein sequence ID" value="LLOJ003385-PA"/>
    <property type="gene ID" value="LLOJ003385"/>
</dbReference>
<dbReference type="Pfam" id="PF00045">
    <property type="entry name" value="Hemopexin"/>
    <property type="match status" value="4"/>
</dbReference>
<dbReference type="Pfam" id="PF00413">
    <property type="entry name" value="Peptidase_M10"/>
    <property type="match status" value="2"/>
</dbReference>
<keyword evidence="4" id="KW-0677">Repeat</keyword>
<dbReference type="SUPFAM" id="SSF50923">
    <property type="entry name" value="Hemopexin-like domain"/>
    <property type="match status" value="1"/>
</dbReference>
<feature type="domain" description="Peptidase metallopeptidase" evidence="13">
    <location>
        <begin position="118"/>
        <end position="339"/>
    </location>
</feature>
<comment type="cofactor">
    <cofactor evidence="11">
        <name>Ca(2+)</name>
        <dbReference type="ChEBI" id="CHEBI:29108"/>
    </cofactor>
    <text evidence="11">Can bind about 5 Ca(2+) ions per subunit.</text>
</comment>
<dbReference type="Proteomes" id="UP000092461">
    <property type="component" value="Unassembled WGS sequence"/>
</dbReference>
<dbReference type="InterPro" id="IPR021190">
    <property type="entry name" value="Pept_M10A"/>
</dbReference>
<comment type="similarity">
    <text evidence="1">Belongs to the peptidase M10A family.</text>
</comment>
<evidence type="ECO:0000256" key="2">
    <source>
        <dbReference type="ARBA" id="ARBA00022670"/>
    </source>
</evidence>
<dbReference type="InterPro" id="IPR036365">
    <property type="entry name" value="PGBD-like_sf"/>
</dbReference>
<feature type="binding site" evidence="11">
    <location>
        <position position="311"/>
    </location>
    <ligand>
        <name>Zn(2+)</name>
        <dbReference type="ChEBI" id="CHEBI:29105"/>
        <label>2</label>
        <note>catalytic</note>
    </ligand>
</feature>
<feature type="binding site" evidence="11">
    <location>
        <position position="244"/>
    </location>
    <ligand>
        <name>Ca(2+)</name>
        <dbReference type="ChEBI" id="CHEBI:29108"/>
        <label>3</label>
    </ligand>
</feature>
<feature type="binding site" evidence="11">
    <location>
        <position position="272"/>
    </location>
    <ligand>
        <name>Ca(2+)</name>
        <dbReference type="ChEBI" id="CHEBI:29108"/>
        <label>1</label>
    </ligand>
</feature>
<dbReference type="GO" id="GO:0005615">
    <property type="term" value="C:extracellular space"/>
    <property type="evidence" value="ECO:0007669"/>
    <property type="project" value="TreeGrafter"/>
</dbReference>
<evidence type="ECO:0000256" key="1">
    <source>
        <dbReference type="ARBA" id="ARBA00010370"/>
    </source>
</evidence>
<feature type="repeat" description="Hemopexin" evidence="12">
    <location>
        <begin position="449"/>
        <end position="498"/>
    </location>
</feature>
<keyword evidence="6 10" id="KW-0862">Zinc</keyword>
<dbReference type="InterPro" id="IPR000585">
    <property type="entry name" value="Hemopexin-like_dom"/>
</dbReference>
<reference evidence="14" key="1">
    <citation type="submission" date="2020-05" db="UniProtKB">
        <authorList>
            <consortium name="EnsemblMetazoa"/>
        </authorList>
    </citation>
    <scope>IDENTIFICATION</scope>
    <source>
        <strain evidence="14">Jacobina</strain>
    </source>
</reference>
<evidence type="ECO:0000256" key="5">
    <source>
        <dbReference type="ARBA" id="ARBA00022801"/>
    </source>
</evidence>
<evidence type="ECO:0000256" key="12">
    <source>
        <dbReference type="PROSITE-ProRule" id="PRU01011"/>
    </source>
</evidence>
<dbReference type="InterPro" id="IPR001818">
    <property type="entry name" value="Pept_M10_metallopeptidase"/>
</dbReference>
<feature type="binding site" evidence="10">
    <location>
        <position position="293"/>
    </location>
    <ligand>
        <name>Zn(2+)</name>
        <dbReference type="ChEBI" id="CHEBI:29105"/>
        <label>2</label>
        <note>catalytic</note>
    </ligand>
</feature>
<feature type="binding site" evidence="10">
    <location>
        <position position="303"/>
    </location>
    <ligand>
        <name>Zn(2+)</name>
        <dbReference type="ChEBI" id="CHEBI:29105"/>
        <label>2</label>
        <note>catalytic</note>
    </ligand>
</feature>
<dbReference type="CDD" id="cd04278">
    <property type="entry name" value="ZnMc_MMP"/>
    <property type="match status" value="1"/>
</dbReference>
<dbReference type="EMBL" id="AJWK01010828">
    <property type="status" value="NOT_ANNOTATED_CDS"/>
    <property type="molecule type" value="Genomic_DNA"/>
</dbReference>
<feature type="repeat" description="Hemopexin" evidence="12">
    <location>
        <begin position="550"/>
        <end position="598"/>
    </location>
</feature>
<dbReference type="GO" id="GO:0004222">
    <property type="term" value="F:metalloendopeptidase activity"/>
    <property type="evidence" value="ECO:0007669"/>
    <property type="project" value="InterPro"/>
</dbReference>
<keyword evidence="2" id="KW-0645">Protease</keyword>
<feature type="binding site" evidence="10">
    <location>
        <position position="297"/>
    </location>
    <ligand>
        <name>Zn(2+)</name>
        <dbReference type="ChEBI" id="CHEBI:29105"/>
        <label>2</label>
        <note>catalytic</note>
    </ligand>
</feature>
<dbReference type="GO" id="GO:0030198">
    <property type="term" value="P:extracellular matrix organization"/>
    <property type="evidence" value="ECO:0007669"/>
    <property type="project" value="TreeGrafter"/>
</dbReference>
<dbReference type="VEuPathDB" id="VectorBase:LLOJ003385"/>
<dbReference type="PANTHER" id="PTHR10201:SF169">
    <property type="entry name" value="MATRIX METALLOPROTEINASE-16-LIKE PROTEIN"/>
    <property type="match status" value="1"/>
</dbReference>
<feature type="binding site" evidence="11">
    <location>
        <position position="556"/>
    </location>
    <ligand>
        <name>Ca(2+)</name>
        <dbReference type="ChEBI" id="CHEBI:29108"/>
        <label>5</label>
    </ligand>
</feature>
<feature type="binding site" evidence="11">
    <location>
        <position position="227"/>
    </location>
    <ligand>
        <name>Ca(2+)</name>
        <dbReference type="ChEBI" id="CHEBI:29108"/>
        <label>2</label>
    </ligand>
</feature>
<dbReference type="GO" id="GO:0030574">
    <property type="term" value="P:collagen catabolic process"/>
    <property type="evidence" value="ECO:0007669"/>
    <property type="project" value="TreeGrafter"/>
</dbReference>
<dbReference type="Gene3D" id="2.110.10.10">
    <property type="entry name" value="Hemopexin-like domain"/>
    <property type="match status" value="1"/>
</dbReference>
<evidence type="ECO:0000256" key="11">
    <source>
        <dbReference type="PIRSR" id="PIRSR621190-2"/>
    </source>
</evidence>
<dbReference type="SUPFAM" id="SSF55486">
    <property type="entry name" value="Metalloproteases ('zincins'), catalytic domain"/>
    <property type="match status" value="2"/>
</dbReference>
<keyword evidence="15" id="KW-1185">Reference proteome</keyword>
<dbReference type="AlphaFoldDB" id="A0A1B0CG84"/>
<feature type="binding site" evidence="11">
    <location>
        <position position="252"/>
    </location>
    <ligand>
        <name>Zn(2+)</name>
        <dbReference type="ChEBI" id="CHEBI:29105"/>
        <label>1</label>
    </ligand>
</feature>
<dbReference type="VEuPathDB" id="VectorBase:LLONM1_011508"/>
<evidence type="ECO:0000313" key="14">
    <source>
        <dbReference type="EnsemblMetazoa" id="LLOJ003385-PA"/>
    </source>
</evidence>
<evidence type="ECO:0000256" key="6">
    <source>
        <dbReference type="ARBA" id="ARBA00022833"/>
    </source>
</evidence>
<dbReference type="InterPro" id="IPR033739">
    <property type="entry name" value="M10A_MMP"/>
</dbReference>
<dbReference type="InterPro" id="IPR018487">
    <property type="entry name" value="Hemopexin-like_repeat"/>
</dbReference>
<dbReference type="CDD" id="cd00094">
    <property type="entry name" value="HX"/>
    <property type="match status" value="1"/>
</dbReference>
<feature type="binding site" evidence="11">
    <location>
        <position position="267"/>
    </location>
    <ligand>
        <name>Zn(2+)</name>
        <dbReference type="ChEBI" id="CHEBI:29105"/>
        <label>1</label>
    </ligand>
</feature>
<evidence type="ECO:0000256" key="4">
    <source>
        <dbReference type="ARBA" id="ARBA00022737"/>
    </source>
</evidence>
<dbReference type="PROSITE" id="PS51642">
    <property type="entry name" value="HEMOPEXIN_2"/>
    <property type="match status" value="3"/>
</dbReference>
<evidence type="ECO:0000256" key="3">
    <source>
        <dbReference type="ARBA" id="ARBA00022723"/>
    </source>
</evidence>
<dbReference type="GO" id="GO:0031012">
    <property type="term" value="C:extracellular matrix"/>
    <property type="evidence" value="ECO:0007669"/>
    <property type="project" value="InterPro"/>
</dbReference>
<evidence type="ECO:0000256" key="9">
    <source>
        <dbReference type="PIRSR" id="PIRSR001191-1"/>
    </source>
</evidence>
<dbReference type="SUPFAM" id="SSF47090">
    <property type="entry name" value="PGBD-like"/>
    <property type="match status" value="1"/>
</dbReference>
<dbReference type="InterPro" id="IPR024079">
    <property type="entry name" value="MetalloPept_cat_dom_sf"/>
</dbReference>
<dbReference type="InterPro" id="IPR006026">
    <property type="entry name" value="Peptidase_Metallo"/>
</dbReference>
<feature type="binding site" evidence="11">
    <location>
        <position position="263"/>
    </location>
    <ligand>
        <name>Ca(2+)</name>
        <dbReference type="ChEBI" id="CHEBI:29108"/>
        <label>2</label>
    </ligand>
</feature>
<dbReference type="InterPro" id="IPR036375">
    <property type="entry name" value="Hemopexin-like_dom_sf"/>
</dbReference>
<keyword evidence="7" id="KW-0482">Metalloprotease</keyword>
<feature type="binding site" evidence="11">
    <location>
        <position position="237"/>
    </location>
    <ligand>
        <name>Zn(2+)</name>
        <dbReference type="ChEBI" id="CHEBI:29105"/>
        <label>1</label>
    </ligand>
</feature>
<dbReference type="Gene3D" id="3.40.390.10">
    <property type="entry name" value="Collagenase (Catalytic Domain)"/>
    <property type="match status" value="2"/>
</dbReference>
<dbReference type="PRINTS" id="PR00138">
    <property type="entry name" value="MATRIXIN"/>
</dbReference>
<feature type="binding site" evidence="11">
    <location>
        <position position="508"/>
    </location>
    <ligand>
        <name>Ca(2+)</name>
        <dbReference type="ChEBI" id="CHEBI:29108"/>
        <label>5</label>
    </ligand>
</feature>
<feature type="repeat" description="Hemopexin" evidence="12">
    <location>
        <begin position="502"/>
        <end position="548"/>
    </location>
</feature>
<dbReference type="FunFam" id="2.110.10.10:FF:000005">
    <property type="entry name" value="Stromelysin-3 preproprotein"/>
    <property type="match status" value="1"/>
</dbReference>
<comment type="cofactor">
    <cofactor evidence="11">
        <name>Zn(2+)</name>
        <dbReference type="ChEBI" id="CHEBI:29105"/>
    </cofactor>
    <text evidence="11">Binds 2 Zn(2+) ions per subunit.</text>
</comment>
<dbReference type="PANTHER" id="PTHR10201">
    <property type="entry name" value="MATRIX METALLOPROTEINASE"/>
    <property type="match status" value="1"/>
</dbReference>
<sequence length="673" mass="76198">MSIRLVVAYTIVWSVGSMRSVGYGAPIPPAKPPSPEMFAFMRRFGYLDANPSDSEALYSEDAVIDAIKMLQKYGGIPQTGAVDDKTLKLMTSPRCGVRDLDGGSNTRSGWRRKRFVVGGRGWQKRQITYFSIANWSAKLDEKEVTEDMGRAFELWGQYANLNFIQVFDPSADIVVGFGTYYHGDSSIANWSAKLDEKEVTEDMGRAFELWGQYANLNFIQVFDPSADIVVGFGTYYHGDSYPFDGPGYILAHAFYPYEMGSYGGDIHFDSDENWTRSENITNGEINFLSVAVHELGHSLGLGHSPIYNSIMFPYYRLTHGTPITLDFDDILAMYNLYVRVHLPGDEEMAKTPPSFTTTDIIPTSTYETTIIPDTSPVIDSNDRENASFTTESISVEREERPTTLPENYFSFHGDYETVEQHKTRFSTTASLMTSERAAGTLVRELPPPPNLCEGNFDAVSLLRGEIFIFRGRFLWRLTNRFHILPGYPVDVAEVFPTQGTPSLHIDAAYERHTDGRIVLFSGNQYWLYNGSHFVDGSPRLLTDYGIDSQVTSIDAALVWGKNGRTYLFSGDIFWRYNEDTSTLDPGYPKSIARWHGIPDNLDAATTLENGQSIFFRGDKVWLYNNFWIRPEIGYPKRIDSLLHCYTQSDHDALRMETIAYPWKTNNLRTTTIN</sequence>
<feature type="active site" evidence="9">
    <location>
        <position position="294"/>
    </location>
</feature>
<keyword evidence="11" id="KW-0106">Calcium</keyword>
<evidence type="ECO:0000256" key="8">
    <source>
        <dbReference type="ARBA" id="ARBA00023145"/>
    </source>
</evidence>
<dbReference type="GO" id="GO:0006508">
    <property type="term" value="P:proteolysis"/>
    <property type="evidence" value="ECO:0007669"/>
    <property type="project" value="UniProtKB-KW"/>
</dbReference>
<feature type="binding site" evidence="11">
    <location>
        <position position="265"/>
    </location>
    <ligand>
        <name>Ca(2+)</name>
        <dbReference type="ChEBI" id="CHEBI:29108"/>
        <label>2</label>
    </ligand>
</feature>
<evidence type="ECO:0000313" key="15">
    <source>
        <dbReference type="Proteomes" id="UP000092461"/>
    </source>
</evidence>